<feature type="region of interest" description="Disordered" evidence="1">
    <location>
        <begin position="498"/>
        <end position="537"/>
    </location>
</feature>
<reference evidence="4" key="1">
    <citation type="journal article" date="2010" name="PLoS Negl. Trop. Dis.">
        <title>The genome sequence of Trypanosoma brucei gambiense, causative agent of chronic human african trypanosomiasis.</title>
        <authorList>
            <person name="Jackson A.P."/>
            <person name="Sanders M."/>
            <person name="Berry A."/>
            <person name="McQuillan J."/>
            <person name="Aslett M.A."/>
            <person name="Quail M.A."/>
            <person name="Chukualim B."/>
            <person name="Capewell P."/>
            <person name="MacLeod A."/>
            <person name="Melville S.E."/>
            <person name="Gibson W."/>
            <person name="Barry J.D."/>
            <person name="Berriman M."/>
            <person name="Hertz-Fowler C."/>
        </authorList>
    </citation>
    <scope>NUCLEOTIDE SEQUENCE [LARGE SCALE GENOMIC DNA]</scope>
    <source>
        <strain evidence="4">MHOM/CI/86/DAL972</strain>
    </source>
</reference>
<gene>
    <name evidence="3" type="ORF">TbgDal_VII2600</name>
</gene>
<sequence>MRSRNTDAPSRRRGGLARAAGLLKRAATRRDSLESKTVGSFTSSPPPSAPQDRVSRTSTVGMWEDVDTRSASRYYEKNPPSPIRLNSAFHRSHGGQVGQGFKAARAHPMSATTSIGRFGSILFSGDTMSVPRGRGHSKSPAVSPAADIIAHIVTDDLKGSVERSRREVSTDPPCWRVQHDEDIARHELHIEEMEAYSALIQKMMTHRVLQVKAYQQRLDAEEKMWLALQNVHAVIEKEEERRNLIVSKESVDRRNLTRKVDGGECSDEEEPAVEINAGEWISYAYPLQTEKLRIQESAQRQRMYLEHAIAIHKLQTRMRLALKMLNAARIKKEEIDEKGHPTEKYPVRKSNTNESLLLWNSWDSDLDEAMDQEIYELINILWKNDKVSHSTPTTLNETQDMASTQSPTKRHIKADYEEPEKIKTTEREEIINKHEQRKNYKQGIICREEQERDKIMENEVNAMFNILRNTNKTQKEEIYEDANKEKIQKKIEENKKDEYSYEIKENNNQGISDQDNQKSTKNNSAETNNKSNEKRIRSTSKKVDCAFDLHDQFTDDMLAISMDNVTATETQDREGLQGDECRERFALCASAIESEEDASRKDIVCAYDDCAFDLHDQFTDDMLAISMDNVTATETQDREGLQGDECRERFALCASAIEGEEDASRKDIVCAYDDCAFDLHDQFTDDMLAISMDNVTATETQDREGLQGDECRERFALCASAIEGEEDASRKDIVCAYDDCAFDLHDQFTDDMLAISMDNVTATETQDREGLQGDECRERFALCASAIEGEEDASRKDIVCAYDDRAFDLHDQFTDDMLAISMDNVTATETQDREGLQGDECRERFALCASAIEGEEDASRKDIVCAYDDCAFDLHDQFTDDMLAISMDNVTATETQDREGLQGDECRERFALCASAIEGEEDAFRKDIVCAYDDRAFDLHDQFTDDMLAISMDNVTATETQDREGLQGDECRERFALCASAIEGEEDASRKDIVCAYDDRAFDLHDQFTDDMLAISMDNVTATETQDREGLQGDECRERFALCASAIEGEEDASRKDIVCAYDDRAFDLHDQFTDDMLAISMDNVTATETQDREGLQGDECRERFALCASAIGGEEDASRKDIVCAYDDCAFDLHDQFTDDMLAISMNNVTATETQDREGLHFVAETLKTLNAVESGQSTFGVKAGDVLYFGFDGDRRQLVPGAFNTYGAGTSLQNDVLRAGEGVDSLRPFNAGETAESTFSDKAGDVLYFGFDGERRGIAPGAFNTYGAGTSLQNDTLRAGEGVDASGSFSCGLMDVEEDERILLLQEEDRRFKRLLKRFVSRPVNDLEKRRGNPNMRVDVASFTCGCVLERWVIRNR</sequence>
<protein>
    <recommendedName>
        <fullName evidence="2">DUF1663 domain-containing protein</fullName>
    </recommendedName>
</protein>
<dbReference type="GeneID" id="23862420"/>
<dbReference type="VEuPathDB" id="TriTrypDB:Tbg972.7.2600"/>
<feature type="compositionally biased region" description="Low complexity" evidence="1">
    <location>
        <begin position="16"/>
        <end position="25"/>
    </location>
</feature>
<name>C9ZRJ8_TRYB9</name>
<dbReference type="EMBL" id="FN554970">
    <property type="protein sequence ID" value="CBH12300.1"/>
    <property type="molecule type" value="Genomic_DNA"/>
</dbReference>
<dbReference type="KEGG" id="tbg:TbgDal_VII2600"/>
<dbReference type="Proteomes" id="UP000002316">
    <property type="component" value="Chromosome 7"/>
</dbReference>
<dbReference type="Pfam" id="PF07909">
    <property type="entry name" value="DUF1663"/>
    <property type="match status" value="1"/>
</dbReference>
<organism evidence="3 4">
    <name type="scientific">Trypanosoma brucei gambiense (strain MHOM/CI/86/DAL972)</name>
    <dbReference type="NCBI Taxonomy" id="679716"/>
    <lineage>
        <taxon>Eukaryota</taxon>
        <taxon>Discoba</taxon>
        <taxon>Euglenozoa</taxon>
        <taxon>Kinetoplastea</taxon>
        <taxon>Metakinetoplastina</taxon>
        <taxon>Trypanosomatida</taxon>
        <taxon>Trypanosomatidae</taxon>
        <taxon>Trypanosoma</taxon>
    </lineage>
</organism>
<dbReference type="InterPro" id="IPR012457">
    <property type="entry name" value="DUF1663"/>
</dbReference>
<dbReference type="OrthoDB" id="253046at2759"/>
<dbReference type="RefSeq" id="XP_011774581.1">
    <property type="nucleotide sequence ID" value="XM_011776279.1"/>
</dbReference>
<feature type="region of interest" description="Disordered" evidence="1">
    <location>
        <begin position="1"/>
        <end position="60"/>
    </location>
</feature>
<evidence type="ECO:0000256" key="1">
    <source>
        <dbReference type="SAM" id="MobiDB-lite"/>
    </source>
</evidence>
<feature type="domain" description="DUF1663" evidence="2">
    <location>
        <begin position="180"/>
        <end position="403"/>
    </location>
</feature>
<evidence type="ECO:0000313" key="3">
    <source>
        <dbReference type="EMBL" id="CBH12300.1"/>
    </source>
</evidence>
<accession>C9ZRJ8</accession>
<proteinExistence type="predicted"/>
<evidence type="ECO:0000313" key="4">
    <source>
        <dbReference type="Proteomes" id="UP000002316"/>
    </source>
</evidence>
<evidence type="ECO:0000259" key="2">
    <source>
        <dbReference type="Pfam" id="PF07909"/>
    </source>
</evidence>
<feature type="compositionally biased region" description="Polar residues" evidence="1">
    <location>
        <begin position="506"/>
        <end position="530"/>
    </location>
</feature>